<sequence length="190" mass="22398">MFKNLFIILMIALFSGCSLNQKHLKEPEKIQINENLLSHIKYILYLIGKNDLQTLNKSYINSEFGFYEVNIEDGKILITNKQKLEEIDNYVGSFEIKNEDVNFYCSPYNDALYGWNQDGVFISLNTEKYLEDYLNEQNIQRKDFIKEVLENSIEVIITYNTIFYLTKIDDKYYITLIDGVKTDCSNLELE</sequence>
<organism evidence="1 2">
    <name type="scientific">Aliarcobacter vitoriensis</name>
    <dbReference type="NCBI Taxonomy" id="2011099"/>
    <lineage>
        <taxon>Bacteria</taxon>
        <taxon>Pseudomonadati</taxon>
        <taxon>Campylobacterota</taxon>
        <taxon>Epsilonproteobacteria</taxon>
        <taxon>Campylobacterales</taxon>
        <taxon>Arcobacteraceae</taxon>
        <taxon>Aliarcobacter</taxon>
    </lineage>
</organism>
<dbReference type="RefSeq" id="WP_113894810.1">
    <property type="nucleotide sequence ID" value="NZ_JANJGA010000014.1"/>
</dbReference>
<dbReference type="AlphaFoldDB" id="A0A366MSH1"/>
<comment type="caution">
    <text evidence="1">The sequence shown here is derived from an EMBL/GenBank/DDBJ whole genome shotgun (WGS) entry which is preliminary data.</text>
</comment>
<keyword evidence="2" id="KW-1185">Reference proteome</keyword>
<accession>A0A366MSH1</accession>
<protein>
    <recommendedName>
        <fullName evidence="3">Lipoprotein</fullName>
    </recommendedName>
</protein>
<dbReference type="Proteomes" id="UP000252669">
    <property type="component" value="Unassembled WGS sequence"/>
</dbReference>
<dbReference type="EMBL" id="PDKB01000014">
    <property type="protein sequence ID" value="RBQ28554.1"/>
    <property type="molecule type" value="Genomic_DNA"/>
</dbReference>
<evidence type="ECO:0008006" key="3">
    <source>
        <dbReference type="Google" id="ProtNLM"/>
    </source>
</evidence>
<evidence type="ECO:0000313" key="2">
    <source>
        <dbReference type="Proteomes" id="UP000252669"/>
    </source>
</evidence>
<dbReference type="OrthoDB" id="5347149at2"/>
<proteinExistence type="predicted"/>
<reference evidence="1 2" key="1">
    <citation type="submission" date="2017-10" db="EMBL/GenBank/DDBJ databases">
        <title>Genomics of the genus Arcobacter.</title>
        <authorList>
            <person name="Perez-Cataluna A."/>
            <person name="Figueras M.J."/>
        </authorList>
    </citation>
    <scope>NUCLEOTIDE SEQUENCE [LARGE SCALE GENOMIC DNA]</scope>
    <source>
        <strain evidence="1 2">CECT 9230</strain>
    </source>
</reference>
<gene>
    <name evidence="1" type="ORF">CRU91_08565</name>
</gene>
<name>A0A366MSH1_9BACT</name>
<evidence type="ECO:0000313" key="1">
    <source>
        <dbReference type="EMBL" id="RBQ28554.1"/>
    </source>
</evidence>
<dbReference type="PROSITE" id="PS51257">
    <property type="entry name" value="PROKAR_LIPOPROTEIN"/>
    <property type="match status" value="1"/>
</dbReference>